<evidence type="ECO:0000313" key="1">
    <source>
        <dbReference type="EMBL" id="RAP39562.1"/>
    </source>
</evidence>
<organism evidence="1 2">
    <name type="scientific">Rhodovulum viride</name>
    <dbReference type="NCBI Taxonomy" id="1231134"/>
    <lineage>
        <taxon>Bacteria</taxon>
        <taxon>Pseudomonadati</taxon>
        <taxon>Pseudomonadota</taxon>
        <taxon>Alphaproteobacteria</taxon>
        <taxon>Rhodobacterales</taxon>
        <taxon>Paracoccaceae</taxon>
        <taxon>Rhodovulum</taxon>
    </lineage>
</organism>
<name>A0ABX9DDV8_9RHOB</name>
<dbReference type="EMBL" id="MUAV01000042">
    <property type="protein sequence ID" value="RAP39562.1"/>
    <property type="molecule type" value="Genomic_DNA"/>
</dbReference>
<reference evidence="1 2" key="1">
    <citation type="submission" date="2017-01" db="EMBL/GenBank/DDBJ databases">
        <title>Genome sequence of Rhodovulum viride JA756.</title>
        <authorList>
            <person name="Lakshmi K.V."/>
            <person name="Tushar L.D."/>
            <person name="Sasikala C."/>
            <person name="Venkataramana C."/>
        </authorList>
    </citation>
    <scope>NUCLEOTIDE SEQUENCE [LARGE SCALE GENOMIC DNA]</scope>
    <source>
        <strain evidence="1 2">JA756</strain>
    </source>
</reference>
<dbReference type="RefSeq" id="WP_112317386.1">
    <property type="nucleotide sequence ID" value="NZ_MUAV01000042.1"/>
</dbReference>
<evidence type="ECO:0000313" key="2">
    <source>
        <dbReference type="Proteomes" id="UP000248659"/>
    </source>
</evidence>
<dbReference type="Proteomes" id="UP000248659">
    <property type="component" value="Unassembled WGS sequence"/>
</dbReference>
<gene>
    <name evidence="1" type="ORF">BYZ73_19860</name>
</gene>
<keyword evidence="2" id="KW-1185">Reference proteome</keyword>
<accession>A0ABX9DDV8</accession>
<sequence length="194" mass="21138">MTVPAAVQAATLRLRRITSSVRVQSPYSFAQTAYDFMGGMWAAEMTLKHLDRRQNAEVEAWLASLDGVSKTFQFGAMDYDGPYGVMSANPTVSSSTADRVKEFWIVVPVGSAAVVGDYLTIGGHLHIVTSAGTVTVAQTQKIGVWPRLREAAILGQTVEMLAPYGTWAIANPETEYEVDGDHRRTRTLSLIEAL</sequence>
<comment type="caution">
    <text evidence="1">The sequence shown here is derived from an EMBL/GenBank/DDBJ whole genome shotgun (WGS) entry which is preliminary data.</text>
</comment>
<protein>
    <submittedName>
        <fullName evidence="1">Uncharacterized protein</fullName>
    </submittedName>
</protein>
<proteinExistence type="predicted"/>